<dbReference type="EMBL" id="JACSNR010000002">
    <property type="protein sequence ID" value="MBM6922694.1"/>
    <property type="molecule type" value="Genomic_DNA"/>
</dbReference>
<evidence type="ECO:0000256" key="5">
    <source>
        <dbReference type="SAM" id="Coils"/>
    </source>
</evidence>
<evidence type="ECO:0000256" key="4">
    <source>
        <dbReference type="ARBA" id="ARBA00023172"/>
    </source>
</evidence>
<evidence type="ECO:0000313" key="8">
    <source>
        <dbReference type="EMBL" id="MBM6922694.1"/>
    </source>
</evidence>
<keyword evidence="4" id="KW-0233">DNA recombination</keyword>
<comment type="caution">
    <text evidence="8">The sequence shown here is derived from an EMBL/GenBank/DDBJ whole genome shotgun (WGS) entry which is preliminary data.</text>
</comment>
<dbReference type="Pfam" id="PF02646">
    <property type="entry name" value="RmuC"/>
    <property type="match status" value="1"/>
</dbReference>
<keyword evidence="7" id="KW-0472">Membrane</keyword>
<feature type="region of interest" description="Disordered" evidence="6">
    <location>
        <begin position="417"/>
        <end position="453"/>
    </location>
</feature>
<feature type="transmembrane region" description="Helical" evidence="7">
    <location>
        <begin position="6"/>
        <end position="24"/>
    </location>
</feature>
<keyword evidence="7" id="KW-1133">Transmembrane helix</keyword>
<name>A0ABS2GMC3_9FIRM</name>
<keyword evidence="9" id="KW-1185">Reference proteome</keyword>
<keyword evidence="7" id="KW-0812">Transmembrane</keyword>
<comment type="function">
    <text evidence="1">Involved in DNA recombination.</text>
</comment>
<evidence type="ECO:0000256" key="7">
    <source>
        <dbReference type="SAM" id="Phobius"/>
    </source>
</evidence>
<dbReference type="RefSeq" id="WP_204719750.1">
    <property type="nucleotide sequence ID" value="NZ_JACSNR010000002.1"/>
</dbReference>
<dbReference type="Proteomes" id="UP000724149">
    <property type="component" value="Unassembled WGS sequence"/>
</dbReference>
<feature type="coiled-coil region" evidence="5">
    <location>
        <begin position="107"/>
        <end position="134"/>
    </location>
</feature>
<reference evidence="8 9" key="1">
    <citation type="journal article" date="2021" name="Sci. Rep.">
        <title>The distribution of antibiotic resistance genes in chicken gut microbiota commensals.</title>
        <authorList>
            <person name="Juricova H."/>
            <person name="Matiasovicova J."/>
            <person name="Kubasova T."/>
            <person name="Cejkova D."/>
            <person name="Rychlik I."/>
        </authorList>
    </citation>
    <scope>NUCLEOTIDE SEQUENCE [LARGE SCALE GENOMIC DNA]</scope>
    <source>
        <strain evidence="8 9">An564</strain>
    </source>
</reference>
<keyword evidence="3 5" id="KW-0175">Coiled coil</keyword>
<comment type="similarity">
    <text evidence="2">Belongs to the RmuC family.</text>
</comment>
<dbReference type="InterPro" id="IPR003798">
    <property type="entry name" value="DNA_recombination_RmuC"/>
</dbReference>
<evidence type="ECO:0000256" key="6">
    <source>
        <dbReference type="SAM" id="MobiDB-lite"/>
    </source>
</evidence>
<gene>
    <name evidence="8" type="primary">rmuC</name>
    <name evidence="8" type="ORF">H9X81_03170</name>
</gene>
<sequence length="453" mass="51561">MEYLLYLLTGLTAVLLVLVILLLVRQNRTVRDQEAEFDRLAEELRRQQTVSAGELSRLKMELDDSVGRSTERMAKVLTDNQRLMQEVTAEQLSRLDRRFASFAMENEQKLEQVRQTTEQRLLAMQRQNAEKLDEMRGVVDEKLQRTLEERMTQSFRLVNERLEQVYKGLGEMQTLAAGVGDLKKVLSNVKTRGILGEIQLGSILREILAPEQYDENVATRPGSRERVEFAVKLPNLDGSFTYLPIDAKFHGDAYAQLRDAYESGDAAAVDAAAAVLTARVRQSAKDIHDKYIDPPHTTEFGILFVPFEGLYAELVNRGMVEVLQRDYMINIAGPSTMAALLNSLQMGFRSVAIQRRSSEVWEVLRAVRTEFESFEKVLTLTQNRLDQASRELDKLVGVRTRQIRRRLKDVETLDSSTAREILELDEPEEYTALPEPEEPDRAADPDTPVPDGE</sequence>
<dbReference type="PANTHER" id="PTHR30563">
    <property type="entry name" value="DNA RECOMBINATION PROTEIN RMUC"/>
    <property type="match status" value="1"/>
</dbReference>
<dbReference type="PANTHER" id="PTHR30563:SF0">
    <property type="entry name" value="DNA RECOMBINATION PROTEIN RMUC"/>
    <property type="match status" value="1"/>
</dbReference>
<evidence type="ECO:0000256" key="3">
    <source>
        <dbReference type="ARBA" id="ARBA00023054"/>
    </source>
</evidence>
<evidence type="ECO:0000256" key="2">
    <source>
        <dbReference type="ARBA" id="ARBA00009840"/>
    </source>
</evidence>
<feature type="coiled-coil region" evidence="5">
    <location>
        <begin position="23"/>
        <end position="50"/>
    </location>
</feature>
<evidence type="ECO:0000313" key="9">
    <source>
        <dbReference type="Proteomes" id="UP000724149"/>
    </source>
</evidence>
<organism evidence="8 9">
    <name type="scientific">Hydrogenoanaerobacterium saccharovorans</name>
    <dbReference type="NCBI Taxonomy" id="474960"/>
    <lineage>
        <taxon>Bacteria</taxon>
        <taxon>Bacillati</taxon>
        <taxon>Bacillota</taxon>
        <taxon>Clostridia</taxon>
        <taxon>Eubacteriales</taxon>
        <taxon>Oscillospiraceae</taxon>
        <taxon>Hydrogenoanaerobacterium</taxon>
    </lineage>
</organism>
<evidence type="ECO:0000256" key="1">
    <source>
        <dbReference type="ARBA" id="ARBA00003416"/>
    </source>
</evidence>
<protein>
    <submittedName>
        <fullName evidence="8">DNA recombination protein RmuC</fullName>
    </submittedName>
</protein>
<proteinExistence type="inferred from homology"/>
<accession>A0ABS2GMC3</accession>